<feature type="region of interest" description="Disordered" evidence="17">
    <location>
        <begin position="687"/>
        <end position="709"/>
    </location>
</feature>
<dbReference type="GO" id="GO:0006281">
    <property type="term" value="P:DNA repair"/>
    <property type="evidence" value="ECO:0007669"/>
    <property type="project" value="UniProtKB-KW"/>
</dbReference>
<dbReference type="GO" id="GO:0005737">
    <property type="term" value="C:cytoplasm"/>
    <property type="evidence" value="ECO:0007669"/>
    <property type="project" value="UniProtKB-SubCell"/>
</dbReference>
<dbReference type="GO" id="GO:0004518">
    <property type="term" value="F:nuclease activity"/>
    <property type="evidence" value="ECO:0007669"/>
    <property type="project" value="UniProtKB-KW"/>
</dbReference>
<feature type="compositionally biased region" description="Low complexity" evidence="17">
    <location>
        <begin position="691"/>
        <end position="709"/>
    </location>
</feature>
<evidence type="ECO:0000259" key="18">
    <source>
        <dbReference type="PROSITE" id="PS50893"/>
    </source>
</evidence>
<evidence type="ECO:0000256" key="2">
    <source>
        <dbReference type="ARBA" id="ARBA00022490"/>
    </source>
</evidence>
<feature type="domain" description="ABC transporter" evidence="18">
    <location>
        <begin position="9"/>
        <end position="489"/>
    </location>
</feature>
<keyword evidence="2" id="KW-0963">Cytoplasm</keyword>
<evidence type="ECO:0000256" key="4">
    <source>
        <dbReference type="ARBA" id="ARBA00022737"/>
    </source>
</evidence>
<comment type="subcellular location">
    <subcellularLocation>
        <location evidence="1">Cytoplasm</location>
    </subcellularLocation>
</comment>
<dbReference type="Gene3D" id="1.20.1580.10">
    <property type="entry name" value="ABC transporter ATPase like domain"/>
    <property type="match status" value="2"/>
</dbReference>
<evidence type="ECO:0000256" key="13">
    <source>
        <dbReference type="ARBA" id="ARBA00023204"/>
    </source>
</evidence>
<organism evidence="19 20">
    <name type="scientific">Actinomyces respiraculi</name>
    <dbReference type="NCBI Taxonomy" id="2744574"/>
    <lineage>
        <taxon>Bacteria</taxon>
        <taxon>Bacillati</taxon>
        <taxon>Actinomycetota</taxon>
        <taxon>Actinomycetes</taxon>
        <taxon>Actinomycetales</taxon>
        <taxon>Actinomycetaceae</taxon>
        <taxon>Actinomyces</taxon>
    </lineage>
</organism>
<keyword evidence="9" id="KW-0862">Zinc</keyword>
<evidence type="ECO:0000256" key="5">
    <source>
        <dbReference type="ARBA" id="ARBA00022741"/>
    </source>
</evidence>
<keyword evidence="5" id="KW-0547">Nucleotide-binding</keyword>
<evidence type="ECO:0000256" key="14">
    <source>
        <dbReference type="ARBA" id="ARBA00038000"/>
    </source>
</evidence>
<evidence type="ECO:0000313" key="19">
    <source>
        <dbReference type="EMBL" id="QPL05535.1"/>
    </source>
</evidence>
<dbReference type="InterPro" id="IPR003439">
    <property type="entry name" value="ABC_transporter-like_ATP-bd"/>
</dbReference>
<feature type="domain" description="ABC transporter" evidence="18">
    <location>
        <begin position="515"/>
        <end position="864"/>
    </location>
</feature>
<keyword evidence="3" id="KW-0479">Metal-binding</keyword>
<evidence type="ECO:0000313" key="20">
    <source>
        <dbReference type="Proteomes" id="UP000594637"/>
    </source>
</evidence>
<dbReference type="PANTHER" id="PTHR43152:SF3">
    <property type="entry name" value="UVRABC SYSTEM PROTEIN A"/>
    <property type="match status" value="1"/>
</dbReference>
<dbReference type="PANTHER" id="PTHR43152">
    <property type="entry name" value="UVRABC SYSTEM PROTEIN A"/>
    <property type="match status" value="1"/>
</dbReference>
<dbReference type="PROSITE" id="PS50893">
    <property type="entry name" value="ABC_TRANSPORTER_2"/>
    <property type="match status" value="2"/>
</dbReference>
<protein>
    <recommendedName>
        <fullName evidence="15">UvrABC system protein A</fullName>
    </recommendedName>
    <alternativeName>
        <fullName evidence="16">Excinuclease ABC subunit A</fullName>
    </alternativeName>
</protein>
<evidence type="ECO:0000256" key="9">
    <source>
        <dbReference type="ARBA" id="ARBA00022833"/>
    </source>
</evidence>
<dbReference type="GO" id="GO:0003677">
    <property type="term" value="F:DNA binding"/>
    <property type="evidence" value="ECO:0007669"/>
    <property type="project" value="UniProtKB-KW"/>
</dbReference>
<accession>A0A7T0LKT5</accession>
<evidence type="ECO:0000256" key="16">
    <source>
        <dbReference type="ARBA" id="ARBA00042156"/>
    </source>
</evidence>
<dbReference type="InterPro" id="IPR027417">
    <property type="entry name" value="P-loop_NTPase"/>
</dbReference>
<dbReference type="GO" id="GO:0008270">
    <property type="term" value="F:zinc ion binding"/>
    <property type="evidence" value="ECO:0007669"/>
    <property type="project" value="UniProtKB-KW"/>
</dbReference>
<dbReference type="SUPFAM" id="SSF52540">
    <property type="entry name" value="P-loop containing nucleoside triphosphate hydrolases"/>
    <property type="match status" value="2"/>
</dbReference>
<keyword evidence="6" id="KW-0227">DNA damage</keyword>
<evidence type="ECO:0000256" key="8">
    <source>
        <dbReference type="ARBA" id="ARBA00022771"/>
    </source>
</evidence>
<proteinExistence type="inferred from homology"/>
<evidence type="ECO:0000256" key="11">
    <source>
        <dbReference type="ARBA" id="ARBA00022881"/>
    </source>
</evidence>
<dbReference type="EMBL" id="CP063989">
    <property type="protein sequence ID" value="QPL05535.1"/>
    <property type="molecule type" value="Genomic_DNA"/>
</dbReference>
<dbReference type="Pfam" id="PF17755">
    <property type="entry name" value="UvrA_DNA-bind"/>
    <property type="match status" value="1"/>
</dbReference>
<dbReference type="AlphaFoldDB" id="A0A7T0LKT5"/>
<evidence type="ECO:0000256" key="3">
    <source>
        <dbReference type="ARBA" id="ARBA00022723"/>
    </source>
</evidence>
<dbReference type="RefSeq" id="WP_166856940.1">
    <property type="nucleotide sequence ID" value="NZ_CP063989.1"/>
</dbReference>
<evidence type="ECO:0000256" key="15">
    <source>
        <dbReference type="ARBA" id="ARBA00039316"/>
    </source>
</evidence>
<keyword evidence="7" id="KW-0228">DNA excision</keyword>
<keyword evidence="13" id="KW-0234">DNA repair</keyword>
<dbReference type="InterPro" id="IPR041552">
    <property type="entry name" value="UvrA_DNA-bd"/>
</dbReference>
<evidence type="ECO:0000256" key="6">
    <source>
        <dbReference type="ARBA" id="ARBA00022763"/>
    </source>
</evidence>
<dbReference type="Gene3D" id="3.40.50.300">
    <property type="entry name" value="P-loop containing nucleotide triphosphate hydrolases"/>
    <property type="match status" value="2"/>
</dbReference>
<evidence type="ECO:0000256" key="17">
    <source>
        <dbReference type="SAM" id="MobiDB-lite"/>
    </source>
</evidence>
<gene>
    <name evidence="19" type="ORF">ID810_00600</name>
</gene>
<dbReference type="GO" id="GO:0016887">
    <property type="term" value="F:ATP hydrolysis activity"/>
    <property type="evidence" value="ECO:0007669"/>
    <property type="project" value="InterPro"/>
</dbReference>
<dbReference type="KEGG" id="arep:ID810_00600"/>
<name>A0A7T0LKT5_9ACTO</name>
<keyword evidence="11" id="KW-0267">Excision nuclease</keyword>
<dbReference type="Gene3D" id="1.10.8.280">
    <property type="entry name" value="ABC transporter ATPase domain-like"/>
    <property type="match status" value="1"/>
</dbReference>
<dbReference type="GO" id="GO:0005524">
    <property type="term" value="F:ATP binding"/>
    <property type="evidence" value="ECO:0007669"/>
    <property type="project" value="UniProtKB-KW"/>
</dbReference>
<reference evidence="19 20" key="1">
    <citation type="submission" date="2020-11" db="EMBL/GenBank/DDBJ databases">
        <title>Actinomyces sp. ZJ750.</title>
        <authorList>
            <person name="Zhou J."/>
        </authorList>
    </citation>
    <scope>NUCLEOTIDE SEQUENCE [LARGE SCALE GENOMIC DNA]</scope>
    <source>
        <strain evidence="19 20">ZJ750</strain>
    </source>
</reference>
<sequence length="889" mass="94055">MTREPIVPSSGPSVIQVRGARVHNLRSVDVDVPLGRLVAVAGVSGSGKSSLALGTLYAEGARRYLESLSTYTRRRLTQAARPDVDEVLHVPAALALHQRPPVPGVRSTFGTSTEVLGSLRLAYSRLGHHTCPNGHLNEPTIDVALDVRLRCTTCGVEFTQPAAESFAFNSDGACPRCEGTGTVRTVDESTLVPDESLSIDEGAVAPWQNLMWSLMKDVARDMGVRTDVPFRELTAREREIVFHGPAEKRHILYVNEKTSVAAEMDFTYYSAVHTVENALSKVKDERGMKRVEKFLHEALCPECGGSRLSALARSTKVRGIGLDEACRLPLGRLVEWASGIPATMPDELVVMAEQIVDELRVTASRLMDLGLDYLSLDRASSTLSTGERQRVQLARAVRNRTTGVLYVLDEPSIGLHPHNLRGLTGVIEDLLADGNSVLLVDHDAQLLREAHWLLEIGPGSGADGGAVVLSAPVAQVVGGQAPDWAVGLPTAGDPAESIIRPFLTGQAPVRVREEVPAERVFELGRIDLETAPVHTVHALEVSVPQQRLTAVTGVSGSGKTTLVLEALVPALRSLEADAPLPLPATSLEPGDTRRVVVVDATPIGANVRSTVATYSGVMDGLRRAYAALPEARAAGLKAGDFSYNTGSLRCEHCDGTGQVVLDVQFLPDVEIECPACQGTRYGQRAHGIGRSGPTAAPASGAAADSMSDSASDEMAGLSLPQLLSLTVSEAARACADLPRVRRQLRLLEDLGLGYLTLGEATPTLSGGEAQRLKLSTHLGSSQAGTLFVLDEPSIGLHPLDVRVLLGVLDRLIEAGATVLVIEHDLDMIANADWVIDMGPGGGEAGGRVVTAGTPSELVTASADGAGSAGSAAQSLTARYLAEHLAEHPA</sequence>
<comment type="similarity">
    <text evidence="14">Belongs to the ABC transporter superfamily. UvrA family.</text>
</comment>
<evidence type="ECO:0000256" key="1">
    <source>
        <dbReference type="ARBA" id="ARBA00004496"/>
    </source>
</evidence>
<evidence type="ECO:0000256" key="7">
    <source>
        <dbReference type="ARBA" id="ARBA00022769"/>
    </source>
</evidence>
<keyword evidence="12" id="KW-0238">DNA-binding</keyword>
<evidence type="ECO:0000256" key="12">
    <source>
        <dbReference type="ARBA" id="ARBA00023125"/>
    </source>
</evidence>
<evidence type="ECO:0000256" key="10">
    <source>
        <dbReference type="ARBA" id="ARBA00022840"/>
    </source>
</evidence>
<keyword evidence="4" id="KW-0677">Repeat</keyword>
<keyword evidence="8" id="KW-0863">Zinc-finger</keyword>
<keyword evidence="20" id="KW-1185">Reference proteome</keyword>
<keyword evidence="10" id="KW-0067">ATP-binding</keyword>
<dbReference type="Proteomes" id="UP000594637">
    <property type="component" value="Chromosome"/>
</dbReference>